<dbReference type="Proteomes" id="UP001162031">
    <property type="component" value="Unassembled WGS sequence"/>
</dbReference>
<feature type="region of interest" description="Disordered" evidence="1">
    <location>
        <begin position="181"/>
        <end position="203"/>
    </location>
</feature>
<reference evidence="2" key="1">
    <citation type="submission" date="2022-12" db="EMBL/GenBank/DDBJ databases">
        <authorList>
            <person name="Webb A."/>
        </authorList>
    </citation>
    <scope>NUCLEOTIDE SEQUENCE</scope>
    <source>
        <strain evidence="2">Hp1</strain>
    </source>
</reference>
<name>A0AAV0T119_HYABA</name>
<feature type="region of interest" description="Disordered" evidence="1">
    <location>
        <begin position="114"/>
        <end position="142"/>
    </location>
</feature>
<organism evidence="2 3">
    <name type="scientific">Hyaloperonospora brassicae</name>
    <name type="common">Brassica downy mildew</name>
    <name type="synonym">Peronospora brassicae</name>
    <dbReference type="NCBI Taxonomy" id="162125"/>
    <lineage>
        <taxon>Eukaryota</taxon>
        <taxon>Sar</taxon>
        <taxon>Stramenopiles</taxon>
        <taxon>Oomycota</taxon>
        <taxon>Peronosporomycetes</taxon>
        <taxon>Peronosporales</taxon>
        <taxon>Peronosporaceae</taxon>
        <taxon>Hyaloperonospora</taxon>
    </lineage>
</organism>
<feature type="compositionally biased region" description="Low complexity" evidence="1">
    <location>
        <begin position="836"/>
        <end position="857"/>
    </location>
</feature>
<feature type="compositionally biased region" description="Polar residues" evidence="1">
    <location>
        <begin position="118"/>
        <end position="142"/>
    </location>
</feature>
<accession>A0AAV0T119</accession>
<feature type="region of interest" description="Disordered" evidence="1">
    <location>
        <begin position="495"/>
        <end position="519"/>
    </location>
</feature>
<dbReference type="AlphaFoldDB" id="A0AAV0T119"/>
<dbReference type="EMBL" id="CANTFL010000056">
    <property type="protein sequence ID" value="CAI5710230.1"/>
    <property type="molecule type" value="Genomic_DNA"/>
</dbReference>
<keyword evidence="3" id="KW-1185">Reference proteome</keyword>
<evidence type="ECO:0000313" key="3">
    <source>
        <dbReference type="Proteomes" id="UP001162031"/>
    </source>
</evidence>
<feature type="region of interest" description="Disordered" evidence="1">
    <location>
        <begin position="245"/>
        <end position="264"/>
    </location>
</feature>
<feature type="compositionally biased region" description="Polar residues" evidence="1">
    <location>
        <begin position="622"/>
        <end position="646"/>
    </location>
</feature>
<evidence type="ECO:0000313" key="2">
    <source>
        <dbReference type="EMBL" id="CAI5710230.1"/>
    </source>
</evidence>
<feature type="region of interest" description="Disordered" evidence="1">
    <location>
        <begin position="789"/>
        <end position="892"/>
    </location>
</feature>
<sequence>MSSIAEADRQASNTDATNYDHDAKVGIGAGVDINLGGASVGAGAGVVLGTDRTHPGTQDQMTNPEGNTDQTTMNSGGNPSTFDHFHGIGAGAGLGVNVGDIGVDAGAGLLLGSFGTHPGTQDQMTNPEGNTDQTTMNSGGNPSTFDHFHGIGAGAGLGVNVGDIGVDAGAGLLLGSFGTHPGTQDQMTNPEGNTDQTTMNSGGNPSTFDHFHGIGAGAGLGVNVGDIGVDAGAGLLLGSFGTHPGTQDQMTNPEGNTEQTTMNSGGNPSTFDHFHGIGAGAGLGVNVGDIGVDAGAGLLLGSFGTHPGTQDQMTNPEGNTEQTTMNSGGNPSTFDHFHGIGAGAGLGVNVGDIGVDAGAGLLLGSFGTHPGTQDQMTNPEGNTEQTTMNSGGNPSTFDHFHGIGAGAGLGVNVGDIGVDAGAGLLLGSFGTHPGTQDQMTNPEGNTDQTTMNSGGNPSTFDHFHGIGAGAGLGVNVGDIGVDAGAGLLLGSFGTHPGTQDQMTNPEGNTEQTTMNSGGNPSTFDHFHGIGAGAGLGVNVGDIGVDAGAGLLLGSFGTHPGTQDQMTNPEGNTDQTTMNSGGNPSTFDHFHGIGAGAGLGVNVGDIGVDAGAGLLLGSFGTHPGTQDQMTNPEGNTEQTTMNSGGNPSTFDHFHGIGAGAGLGVNVGDIGVDAGAGLLLGSFGTHPGTQDQMTNPEGNTEQTTMNSGGNPSTFDHFHGIGAGAGLGVNVGDIGVDAGAGLLLGSFGTHPGTQDQMTNPEGNTEQTTMNSGGNPVHYKDYIGAGAGVEIGGVPHHGENVSGNGNGLPNGELSGENGTSQTQGGDEKKDPCATGNCPDTPVVGTPVVNTPVVGTPVVNTPEQEPPIVQSGKTGMNTDTEHSTLDMPPNRRLRSQI</sequence>
<feature type="region of interest" description="Disordered" evidence="1">
    <location>
        <begin position="621"/>
        <end position="646"/>
    </location>
</feature>
<gene>
    <name evidence="2" type="ORF">HBR001_LOCUS429</name>
</gene>
<feature type="compositionally biased region" description="Polar residues" evidence="1">
    <location>
        <begin position="748"/>
        <end position="770"/>
    </location>
</feature>
<feature type="region of interest" description="Disordered" evidence="1">
    <location>
        <begin position="46"/>
        <end position="82"/>
    </location>
</feature>
<feature type="region of interest" description="Disordered" evidence="1">
    <location>
        <begin position="1"/>
        <end position="21"/>
    </location>
</feature>
<feature type="region of interest" description="Disordered" evidence="1">
    <location>
        <begin position="310"/>
        <end position="329"/>
    </location>
</feature>
<feature type="region of interest" description="Disordered" evidence="1">
    <location>
        <begin position="748"/>
        <end position="773"/>
    </location>
</feature>
<feature type="compositionally biased region" description="Polar residues" evidence="1">
    <location>
        <begin position="55"/>
        <end position="81"/>
    </location>
</feature>
<proteinExistence type="predicted"/>
<feature type="region of interest" description="Disordered" evidence="1">
    <location>
        <begin position="371"/>
        <end position="393"/>
    </location>
</feature>
<feature type="region of interest" description="Disordered" evidence="1">
    <location>
        <begin position="686"/>
        <end position="709"/>
    </location>
</feature>
<evidence type="ECO:0000256" key="1">
    <source>
        <dbReference type="SAM" id="MobiDB-lite"/>
    </source>
</evidence>
<feature type="compositionally biased region" description="Polar residues" evidence="1">
    <location>
        <begin position="496"/>
        <end position="519"/>
    </location>
</feature>
<feature type="region of interest" description="Disordered" evidence="1">
    <location>
        <begin position="559"/>
        <end position="584"/>
    </location>
</feature>
<protein>
    <submittedName>
        <fullName evidence="2">Uncharacterized protein</fullName>
    </submittedName>
</protein>
<comment type="caution">
    <text evidence="2">The sequence shown here is derived from an EMBL/GenBank/DDBJ whole genome shotgun (WGS) entry which is preliminary data.</text>
</comment>
<feature type="region of interest" description="Disordered" evidence="1">
    <location>
        <begin position="433"/>
        <end position="458"/>
    </location>
</feature>